<name>A0A151JVE6_9HYME</name>
<dbReference type="EMBL" id="KQ981713">
    <property type="protein sequence ID" value="KYN37360.1"/>
    <property type="molecule type" value="Genomic_DNA"/>
</dbReference>
<proteinExistence type="predicted"/>
<evidence type="ECO:0000256" key="1">
    <source>
        <dbReference type="SAM" id="Phobius"/>
    </source>
</evidence>
<accession>A0A151JVE6</accession>
<organism evidence="2 3">
    <name type="scientific">Trachymyrmex septentrionalis</name>
    <dbReference type="NCBI Taxonomy" id="34720"/>
    <lineage>
        <taxon>Eukaryota</taxon>
        <taxon>Metazoa</taxon>
        <taxon>Ecdysozoa</taxon>
        <taxon>Arthropoda</taxon>
        <taxon>Hexapoda</taxon>
        <taxon>Insecta</taxon>
        <taxon>Pterygota</taxon>
        <taxon>Neoptera</taxon>
        <taxon>Endopterygota</taxon>
        <taxon>Hymenoptera</taxon>
        <taxon>Apocrita</taxon>
        <taxon>Aculeata</taxon>
        <taxon>Formicoidea</taxon>
        <taxon>Formicidae</taxon>
        <taxon>Myrmicinae</taxon>
        <taxon>Trachymyrmex</taxon>
    </lineage>
</organism>
<evidence type="ECO:0000313" key="3">
    <source>
        <dbReference type="Proteomes" id="UP000078541"/>
    </source>
</evidence>
<dbReference type="Proteomes" id="UP000078541">
    <property type="component" value="Unassembled WGS sequence"/>
</dbReference>
<keyword evidence="1" id="KW-1133">Transmembrane helix</keyword>
<gene>
    <name evidence="2" type="ORF">ALC56_08263</name>
</gene>
<feature type="transmembrane region" description="Helical" evidence="1">
    <location>
        <begin position="44"/>
        <end position="68"/>
    </location>
</feature>
<keyword evidence="1" id="KW-0812">Transmembrane</keyword>
<reference evidence="2 3" key="1">
    <citation type="submission" date="2016-03" db="EMBL/GenBank/DDBJ databases">
        <title>Trachymyrmex septentrionalis WGS genome.</title>
        <authorList>
            <person name="Nygaard S."/>
            <person name="Hu H."/>
            <person name="Boomsma J."/>
            <person name="Zhang G."/>
        </authorList>
    </citation>
    <scope>NUCLEOTIDE SEQUENCE [LARGE SCALE GENOMIC DNA]</scope>
    <source>
        <strain evidence="2">Tsep2-gDNA-1</strain>
        <tissue evidence="2">Whole body</tissue>
    </source>
</reference>
<protein>
    <submittedName>
        <fullName evidence="2">Uncharacterized protein</fullName>
    </submittedName>
</protein>
<dbReference type="AlphaFoldDB" id="A0A151JVE6"/>
<keyword evidence="3" id="KW-1185">Reference proteome</keyword>
<evidence type="ECO:0000313" key="2">
    <source>
        <dbReference type="EMBL" id="KYN37360.1"/>
    </source>
</evidence>
<keyword evidence="1" id="KW-0472">Membrane</keyword>
<sequence>MRSPQMLITLGTRGEIGGLLIRITSRGFPVSCLRWYKYCDQYELHFILLIKTVIVLQVSFGSLIIIYVDRIEGFNISKSFHLIRLHPINSKNGFKGCSQSY</sequence>